<dbReference type="EMBL" id="JPRH01000003">
    <property type="protein sequence ID" value="KFF12926.1"/>
    <property type="molecule type" value="Genomic_DNA"/>
</dbReference>
<dbReference type="STRING" id="445961.IW15_09105"/>
<evidence type="ECO:0000313" key="11">
    <source>
        <dbReference type="Proteomes" id="UP000028705"/>
    </source>
</evidence>
<reference evidence="10 11" key="1">
    <citation type="submission" date="2014-07" db="EMBL/GenBank/DDBJ databases">
        <title>Genome of Chryseobacterium soli DSM 19298.</title>
        <authorList>
            <person name="Stropko S.J."/>
            <person name="Pipes S.E."/>
            <person name="Newman J."/>
        </authorList>
    </citation>
    <scope>NUCLEOTIDE SEQUENCE [LARGE SCALE GENOMIC DNA]</scope>
    <source>
        <strain evidence="10 11">DSM 19298</strain>
    </source>
</reference>
<dbReference type="GO" id="GO:0005886">
    <property type="term" value="C:plasma membrane"/>
    <property type="evidence" value="ECO:0007669"/>
    <property type="project" value="UniProtKB-SubCell"/>
</dbReference>
<proteinExistence type="inferred from homology"/>
<dbReference type="GO" id="GO:0022857">
    <property type="term" value="F:transmembrane transporter activity"/>
    <property type="evidence" value="ECO:0007669"/>
    <property type="project" value="TreeGrafter"/>
</dbReference>
<dbReference type="Pfam" id="PF02687">
    <property type="entry name" value="FtsX"/>
    <property type="match status" value="1"/>
</dbReference>
<evidence type="ECO:0000256" key="6">
    <source>
        <dbReference type="ARBA" id="ARBA00038076"/>
    </source>
</evidence>
<protein>
    <submittedName>
        <fullName evidence="10">Multidrug ABC transporter substrate-binding protein</fullName>
    </submittedName>
</protein>
<accession>A0A086A8B2</accession>
<evidence type="ECO:0000259" key="9">
    <source>
        <dbReference type="Pfam" id="PF12704"/>
    </source>
</evidence>
<feature type="domain" description="MacB-like periplasmic core" evidence="9">
    <location>
        <begin position="22"/>
        <end position="247"/>
    </location>
</feature>
<evidence type="ECO:0000256" key="7">
    <source>
        <dbReference type="SAM" id="Phobius"/>
    </source>
</evidence>
<dbReference type="Pfam" id="PF12704">
    <property type="entry name" value="MacB_PCD"/>
    <property type="match status" value="1"/>
</dbReference>
<keyword evidence="3 7" id="KW-0812">Transmembrane</keyword>
<dbReference type="InterPro" id="IPR050250">
    <property type="entry name" value="Macrolide_Exporter_MacB"/>
</dbReference>
<feature type="domain" description="ABC3 transporter permease C-terminal" evidence="8">
    <location>
        <begin position="289"/>
        <end position="402"/>
    </location>
</feature>
<feature type="transmembrane region" description="Helical" evidence="7">
    <location>
        <begin position="282"/>
        <end position="309"/>
    </location>
</feature>
<dbReference type="RefSeq" id="WP_034710651.1">
    <property type="nucleotide sequence ID" value="NZ_JPRH01000003.1"/>
</dbReference>
<evidence type="ECO:0000256" key="4">
    <source>
        <dbReference type="ARBA" id="ARBA00022989"/>
    </source>
</evidence>
<dbReference type="PANTHER" id="PTHR30572:SF4">
    <property type="entry name" value="ABC TRANSPORTER PERMEASE YTRF"/>
    <property type="match status" value="1"/>
</dbReference>
<dbReference type="InterPro" id="IPR025857">
    <property type="entry name" value="MacB_PCD"/>
</dbReference>
<dbReference type="OrthoDB" id="9770036at2"/>
<keyword evidence="2" id="KW-1003">Cell membrane</keyword>
<evidence type="ECO:0000256" key="1">
    <source>
        <dbReference type="ARBA" id="ARBA00004651"/>
    </source>
</evidence>
<name>A0A086A8B2_9FLAO</name>
<evidence type="ECO:0000256" key="3">
    <source>
        <dbReference type="ARBA" id="ARBA00022692"/>
    </source>
</evidence>
<keyword evidence="4 7" id="KW-1133">Transmembrane helix</keyword>
<comment type="similarity">
    <text evidence="6">Belongs to the ABC-4 integral membrane protein family.</text>
</comment>
<evidence type="ECO:0000313" key="10">
    <source>
        <dbReference type="EMBL" id="KFF12926.1"/>
    </source>
</evidence>
<keyword evidence="5 7" id="KW-0472">Membrane</keyword>
<evidence type="ECO:0000256" key="5">
    <source>
        <dbReference type="ARBA" id="ARBA00023136"/>
    </source>
</evidence>
<sequence length="409" mass="43862">MNLSNLFRIAWKAIFRNKLRAFLTMLGIIIGVASVIAMTAIGEGSKKSISDQLSSMGSNMVTIRPSSNINVSGGARIGASGLQTLKPQDADAIAKGAPDVSYVSPAVQTNGQSINGPNNWPTQLQGVNSDYFSIRDWNVSSGTLFTSKDVTTSNKVCVLGQTVVSNLFPNGAEPIGSIIRFNKVPMKVIGVLASKGSNAFGQDQDDVIIAPFNTVQRRFLGITYVQTIYASSTNENTSQQATDEISEILRKQHKLSPDGNNDDFSVRTQAELISTMSSTSQLLTVLLSAIAGISLIVGGIGIMNIMYVSVTERTKEIGLRMSIGARGKDILYQFLIEATMISITGGVIGVILGIVTSKLVTVFLSWPTFITESSIIVSFIVCAITGVFFGYYPALKASKLDPIEALRYE</sequence>
<gene>
    <name evidence="10" type="ORF">IW15_09105</name>
</gene>
<comment type="subcellular location">
    <subcellularLocation>
        <location evidence="1">Cell membrane</location>
        <topology evidence="1">Multi-pass membrane protein</topology>
    </subcellularLocation>
</comment>
<evidence type="ECO:0000256" key="2">
    <source>
        <dbReference type="ARBA" id="ARBA00022475"/>
    </source>
</evidence>
<dbReference type="eggNOG" id="COG0577">
    <property type="taxonomic scope" value="Bacteria"/>
</dbReference>
<dbReference type="InterPro" id="IPR003838">
    <property type="entry name" value="ABC3_permease_C"/>
</dbReference>
<dbReference type="Proteomes" id="UP000028705">
    <property type="component" value="Unassembled WGS sequence"/>
</dbReference>
<comment type="caution">
    <text evidence="10">The sequence shown here is derived from an EMBL/GenBank/DDBJ whole genome shotgun (WGS) entry which is preliminary data.</text>
</comment>
<keyword evidence="11" id="KW-1185">Reference proteome</keyword>
<feature type="transmembrane region" description="Helical" evidence="7">
    <location>
        <begin position="330"/>
        <end position="355"/>
    </location>
</feature>
<feature type="transmembrane region" description="Helical" evidence="7">
    <location>
        <begin position="375"/>
        <end position="394"/>
    </location>
</feature>
<organism evidence="10 11">
    <name type="scientific">Chryseobacterium soli</name>
    <dbReference type="NCBI Taxonomy" id="445961"/>
    <lineage>
        <taxon>Bacteria</taxon>
        <taxon>Pseudomonadati</taxon>
        <taxon>Bacteroidota</taxon>
        <taxon>Flavobacteriia</taxon>
        <taxon>Flavobacteriales</taxon>
        <taxon>Weeksellaceae</taxon>
        <taxon>Chryseobacterium group</taxon>
        <taxon>Chryseobacterium</taxon>
    </lineage>
</organism>
<dbReference type="AlphaFoldDB" id="A0A086A8B2"/>
<feature type="transmembrane region" description="Helical" evidence="7">
    <location>
        <begin position="21"/>
        <end position="42"/>
    </location>
</feature>
<dbReference type="PANTHER" id="PTHR30572">
    <property type="entry name" value="MEMBRANE COMPONENT OF TRANSPORTER-RELATED"/>
    <property type="match status" value="1"/>
</dbReference>
<evidence type="ECO:0000259" key="8">
    <source>
        <dbReference type="Pfam" id="PF02687"/>
    </source>
</evidence>